<dbReference type="GeneID" id="54284148"/>
<dbReference type="RefSeq" id="XP_033390256.1">
    <property type="nucleotide sequence ID" value="XM_033526751.1"/>
</dbReference>
<reference evidence="1" key="1">
    <citation type="journal article" date="2020" name="Stud. Mycol.">
        <title>101 Dothideomycetes genomes: a test case for predicting lifestyles and emergence of pathogens.</title>
        <authorList>
            <person name="Haridas S."/>
            <person name="Albert R."/>
            <person name="Binder M."/>
            <person name="Bloem J."/>
            <person name="Labutti K."/>
            <person name="Salamov A."/>
            <person name="Andreopoulos B."/>
            <person name="Baker S."/>
            <person name="Barry K."/>
            <person name="Bills G."/>
            <person name="Bluhm B."/>
            <person name="Cannon C."/>
            <person name="Castanera R."/>
            <person name="Culley D."/>
            <person name="Daum C."/>
            <person name="Ezra D."/>
            <person name="Gonzalez J."/>
            <person name="Henrissat B."/>
            <person name="Kuo A."/>
            <person name="Liang C."/>
            <person name="Lipzen A."/>
            <person name="Lutzoni F."/>
            <person name="Magnuson J."/>
            <person name="Mondo S."/>
            <person name="Nolan M."/>
            <person name="Ohm R."/>
            <person name="Pangilinan J."/>
            <person name="Park H.-J."/>
            <person name="Ramirez L."/>
            <person name="Alfaro M."/>
            <person name="Sun H."/>
            <person name="Tritt A."/>
            <person name="Yoshinaga Y."/>
            <person name="Zwiers L.-H."/>
            <person name="Turgeon B."/>
            <person name="Goodwin S."/>
            <person name="Spatafora J."/>
            <person name="Crous P."/>
            <person name="Grigoriev I."/>
        </authorList>
    </citation>
    <scope>NUCLEOTIDE SEQUENCE</scope>
    <source>
        <strain evidence="1">CBS 175.79</strain>
    </source>
</reference>
<accession>A0A6A5YA74</accession>
<dbReference type="AlphaFoldDB" id="A0A6A5YA74"/>
<protein>
    <submittedName>
        <fullName evidence="1">Uncharacterized protein</fullName>
    </submittedName>
</protein>
<organism evidence="1 2">
    <name type="scientific">Aaosphaeria arxii CBS 175.79</name>
    <dbReference type="NCBI Taxonomy" id="1450172"/>
    <lineage>
        <taxon>Eukaryota</taxon>
        <taxon>Fungi</taxon>
        <taxon>Dikarya</taxon>
        <taxon>Ascomycota</taxon>
        <taxon>Pezizomycotina</taxon>
        <taxon>Dothideomycetes</taxon>
        <taxon>Pleosporomycetidae</taxon>
        <taxon>Pleosporales</taxon>
        <taxon>Pleosporales incertae sedis</taxon>
        <taxon>Aaosphaeria</taxon>
    </lineage>
</organism>
<gene>
    <name evidence="1" type="ORF">BU24DRAFT_417565</name>
</gene>
<proteinExistence type="predicted"/>
<dbReference type="EMBL" id="ML978066">
    <property type="protein sequence ID" value="KAF2021917.1"/>
    <property type="molecule type" value="Genomic_DNA"/>
</dbReference>
<name>A0A6A5YA74_9PLEO</name>
<evidence type="ECO:0000313" key="2">
    <source>
        <dbReference type="Proteomes" id="UP000799778"/>
    </source>
</evidence>
<evidence type="ECO:0000313" key="1">
    <source>
        <dbReference type="EMBL" id="KAF2021917.1"/>
    </source>
</evidence>
<sequence>MTSDQETLLRAELQFRWKDLANDFEDGKKVTVDFLECSKKAGDTKYFFRDCKEIHFKDPTRGKTIWLKEGGGEIIVPPKVDILVLGGAWKEEFI</sequence>
<dbReference type="Proteomes" id="UP000799778">
    <property type="component" value="Unassembled WGS sequence"/>
</dbReference>
<keyword evidence="2" id="KW-1185">Reference proteome</keyword>